<dbReference type="SUPFAM" id="SSF51120">
    <property type="entry name" value="beta-Roll"/>
    <property type="match status" value="1"/>
</dbReference>
<organism evidence="1 2">
    <name type="scientific">Rubrimonas cliftonensis</name>
    <dbReference type="NCBI Taxonomy" id="89524"/>
    <lineage>
        <taxon>Bacteria</taxon>
        <taxon>Pseudomonadati</taxon>
        <taxon>Pseudomonadota</taxon>
        <taxon>Alphaproteobacteria</taxon>
        <taxon>Rhodobacterales</taxon>
        <taxon>Paracoccaceae</taxon>
        <taxon>Rubrimonas</taxon>
    </lineage>
</organism>
<dbReference type="STRING" id="89524.SAMN05444370_10871"/>
<name>A0A1H4CW75_9RHOB</name>
<evidence type="ECO:0000313" key="1">
    <source>
        <dbReference type="EMBL" id="SEA64641.1"/>
    </source>
</evidence>
<keyword evidence="2" id="KW-1185">Reference proteome</keyword>
<proteinExistence type="predicted"/>
<dbReference type="OrthoDB" id="9773411at2"/>
<dbReference type="Proteomes" id="UP000198703">
    <property type="component" value="Unassembled WGS sequence"/>
</dbReference>
<dbReference type="InterPro" id="IPR029052">
    <property type="entry name" value="Metallo-depent_PP-like"/>
</dbReference>
<dbReference type="Gene3D" id="2.60.120.200">
    <property type="match status" value="1"/>
</dbReference>
<dbReference type="SUPFAM" id="SSF56300">
    <property type="entry name" value="Metallo-dependent phosphatases"/>
    <property type="match status" value="1"/>
</dbReference>
<dbReference type="Gene3D" id="2.60.120.560">
    <property type="entry name" value="Exo-inulinase, domain 1"/>
    <property type="match status" value="2"/>
</dbReference>
<protein>
    <submittedName>
        <fullName evidence="1">Uncharacterized protein</fullName>
    </submittedName>
</protein>
<dbReference type="InterPro" id="IPR011049">
    <property type="entry name" value="Serralysin-like_metalloprot_C"/>
</dbReference>
<dbReference type="EMBL" id="FNQM01000008">
    <property type="protein sequence ID" value="SEA64641.1"/>
    <property type="molecule type" value="Genomic_DNA"/>
</dbReference>
<accession>A0A1H4CW75</accession>
<sequence>MLDMLINAEGDARTFALADVFGPGATGFAVATSNGGTVAAAILDGVLTLTPGALGHADITLTATGAEGEALSHDFRAIVAGPNAYVFAIIPDTQDYTSNAAIRETFGNMTDWLLAQQESLGIAHVIHVGDIVQFGAESQWLIAEDAMERLDGRLSYTLNVGNHDQQRPGFSSAFSFESDVDAYFTPEQVGATPEQGGGTYDGFDVGEDTFGNGDTYTDSIRNHYTTITTPDGQDWLIFSLEFGMPDDVLRWASEIIEDHLDHRVIIDTHSWNGGDGRVTPTTSPLTTDNGGWGYAIRDNPRNVNDGEDAWRELASKYPNVTFTFNGHNFMGGAETVASLAAGGAPVHQMFVNYQNGALPNDASFNGTGGDGAIRLVVIDPDNSRFTTHTKLVERDGFYNAFPDHEEVFEGVDFGAPEQITIAKAGGALVAVAEGETATVALDPAASLENGPTTYAWFDAAGEKLGETDGAALEVELPAGVHRLTLKATDAEGNVSADLKTVLVRTGQNLLAETFDDGNADGWGVPVTPPAAVTIGTDLGFGAPSISGVAQIPVTLEFESSFRPYDDQTGEIMVSFDGGESFTTLLTLDTASVPGGESSLARANETIVIETLIPNSAASVQFAWRMSEADNDWWWAIDDVKVFGPGATTETVIWSENFDGLAASLLSAVDENIPATVLGWTHETPEGWTRTVDAPQGATEWQGWSFATPEFWTSADGQQRSSFTLGTGVIAIADGDEWDDFNGGSVVGDDFATVLTTDAIALDGLGEGASALRLTFDSSFRPYDAQTGEVLVSFDGGEFAALLTLDTSTVPGGQSSLARANETVVIDLAALEGAQDVRFRFDYRDADNDWWWAIDNLSLASVTTERPELFAEDFDGLPLQGVVDEPGDPAVPVWTPTPPEGWAQEVADTTSQGTTEWQGWTFADKDFWIDVAGNQSRDAFALGANTLAIADPDEWDDNNAGAAGDTNEFDSTLTTPAIDLTGVGGGQPGGEAAGVAKVGALGGAAGLLVTPAASGRFDAYTLIFDVLAQSGALTGPAALYQTDAANRDAAELYIGEAGGIGVPGFYVGQEQFAFDAWNRIVIRIDVQDGQQILSGFINGEKVAELPVSGVGETGSTWSIDADAGFLLFSDGAGLTGDLFVNAVAFTPDVLDDAAIEGLGGVDVDGPLSGPQNPDAFQLSFDGALDAVDVGSATVEQVSFAQASLGSFLVKGSIFGNPDGEGEAAVYAQSNGPNEILLYQDGFDWSNYVYDVVIEPADNDTVGVVFYWADASNYYEVAIDQQNRTRTLTRVQDGEATVLAQENGAYRHFARQDLRVAVGENGIIVTLDEALLFDGPVVDAEPLQGGTVGLLSRSMDRVEFDNVVVTAQTLAARLLGDARGVDLDGDGVATLSFTAAATISPAAVASFEWLVDGEVAATGETVEIEAPVGETVVTLRVTDVNGAVSTDARTVEVVPAEAVLLAADFSTDAAGFAFIDEGTIDAPGAWSVTDGALVQESDINSSQQGTGSRAYSVDGDGPYLLRDGTYALHDAEEAAAWRDYALEVTATSADNDGVGVLFRYQDADNYYKLEIDAQLGLVHLTRHLDGFETLLARAYGGYTPGEAFDIRIEAEGSRLGAWIDGAEVFGAQVDDTRLESGTVGLYTWANAGVAFDDLVVTRLGDAPGLNLIEGTDGNDRLAGTALADEIRTGGGRSDVVSGLGGGDRFVFENGAGRQVLRIEDYDAAEGDVLDLGGAQVAGVRDAAGRLVLTLDTDDVIILTGLSSVDEIVFAGDTLFG</sequence>
<reference evidence="1 2" key="1">
    <citation type="submission" date="2016-10" db="EMBL/GenBank/DDBJ databases">
        <authorList>
            <person name="de Groot N.N."/>
        </authorList>
    </citation>
    <scope>NUCLEOTIDE SEQUENCE [LARGE SCALE GENOMIC DNA]</scope>
    <source>
        <strain evidence="1 2">DSM 15345</strain>
    </source>
</reference>
<gene>
    <name evidence="1" type="ORF">SAMN05444370_10871</name>
</gene>
<evidence type="ECO:0000313" key="2">
    <source>
        <dbReference type="Proteomes" id="UP000198703"/>
    </source>
</evidence>
<dbReference type="RefSeq" id="WP_093254245.1">
    <property type="nucleotide sequence ID" value="NZ_FNQM01000008.1"/>
</dbReference>